<protein>
    <submittedName>
        <fullName evidence="1">ABC transporter B family member 15</fullName>
    </submittedName>
</protein>
<reference evidence="1 2" key="1">
    <citation type="journal article" date="2022" name="Plant J.">
        <title>Chromosome-level genome of Camellia lanceoleosa provides a valuable resource for understanding genome evolution and self-incompatibility.</title>
        <authorList>
            <person name="Gong W."/>
            <person name="Xiao S."/>
            <person name="Wang L."/>
            <person name="Liao Z."/>
            <person name="Chang Y."/>
            <person name="Mo W."/>
            <person name="Hu G."/>
            <person name="Li W."/>
            <person name="Zhao G."/>
            <person name="Zhu H."/>
            <person name="Hu X."/>
            <person name="Ji K."/>
            <person name="Xiang X."/>
            <person name="Song Q."/>
            <person name="Yuan D."/>
            <person name="Jin S."/>
            <person name="Zhang L."/>
        </authorList>
    </citation>
    <scope>NUCLEOTIDE SEQUENCE [LARGE SCALE GENOMIC DNA]</scope>
    <source>
        <strain evidence="1">SQ_2022a</strain>
    </source>
</reference>
<dbReference type="Proteomes" id="UP001060215">
    <property type="component" value="Chromosome 7"/>
</dbReference>
<evidence type="ECO:0000313" key="1">
    <source>
        <dbReference type="EMBL" id="KAI8006819.1"/>
    </source>
</evidence>
<sequence length="140" mass="15280">MECDDNLGTVNAKVGSVVDPANFLAFGEALYKGEDAAEVAEVTYGVGESRAGAVCDHDYKNILFDKEEADMDEVIEAAKASNAHNFISQLPQGYDTKLCGEERRENRDQLGIINGTWPANLLSHLLCLEKEAAATDKEKR</sequence>
<gene>
    <name evidence="1" type="ORF">LOK49_LG07G03248</name>
</gene>
<dbReference type="EMBL" id="CM045764">
    <property type="protein sequence ID" value="KAI8006819.1"/>
    <property type="molecule type" value="Genomic_DNA"/>
</dbReference>
<keyword evidence="2" id="KW-1185">Reference proteome</keyword>
<comment type="caution">
    <text evidence="1">The sequence shown here is derived from an EMBL/GenBank/DDBJ whole genome shotgun (WGS) entry which is preliminary data.</text>
</comment>
<organism evidence="1 2">
    <name type="scientific">Camellia lanceoleosa</name>
    <dbReference type="NCBI Taxonomy" id="1840588"/>
    <lineage>
        <taxon>Eukaryota</taxon>
        <taxon>Viridiplantae</taxon>
        <taxon>Streptophyta</taxon>
        <taxon>Embryophyta</taxon>
        <taxon>Tracheophyta</taxon>
        <taxon>Spermatophyta</taxon>
        <taxon>Magnoliopsida</taxon>
        <taxon>eudicotyledons</taxon>
        <taxon>Gunneridae</taxon>
        <taxon>Pentapetalae</taxon>
        <taxon>asterids</taxon>
        <taxon>Ericales</taxon>
        <taxon>Theaceae</taxon>
        <taxon>Camellia</taxon>
    </lineage>
</organism>
<proteinExistence type="predicted"/>
<accession>A0ACC0H1H8</accession>
<name>A0ACC0H1H8_9ERIC</name>
<evidence type="ECO:0000313" key="2">
    <source>
        <dbReference type="Proteomes" id="UP001060215"/>
    </source>
</evidence>